<proteinExistence type="predicted"/>
<comment type="caution">
    <text evidence="1">The sequence shown here is derived from an EMBL/GenBank/DDBJ whole genome shotgun (WGS) entry which is preliminary data.</text>
</comment>
<sequence length="68" mass="7201">MGRGPGYLRAAILSGVRSQPDGKISAALETLSVADHDAIHSARQNGDDATPTAKLIERLPLVEAMGFW</sequence>
<evidence type="ECO:0000313" key="1">
    <source>
        <dbReference type="EMBL" id="CAF4863472.1"/>
    </source>
</evidence>
<keyword evidence="2" id="KW-1185">Reference proteome</keyword>
<protein>
    <submittedName>
        <fullName evidence="1">Uncharacterized protein</fullName>
    </submittedName>
</protein>
<dbReference type="EMBL" id="CAJOBZ010000020">
    <property type="protein sequence ID" value="CAF4863472.1"/>
    <property type="molecule type" value="Genomic_DNA"/>
</dbReference>
<dbReference type="AlphaFoldDB" id="A0A821SQ11"/>
<accession>A0A821SQ11</accession>
<gene>
    <name evidence="1" type="ORF">PMACD_LOCUS8110</name>
</gene>
<reference evidence="1" key="1">
    <citation type="submission" date="2021-02" db="EMBL/GenBank/DDBJ databases">
        <authorList>
            <person name="Steward A R."/>
        </authorList>
    </citation>
    <scope>NUCLEOTIDE SEQUENCE</scope>
</reference>
<dbReference type="Proteomes" id="UP000663880">
    <property type="component" value="Unassembled WGS sequence"/>
</dbReference>
<evidence type="ECO:0000313" key="2">
    <source>
        <dbReference type="Proteomes" id="UP000663880"/>
    </source>
</evidence>
<organism evidence="1 2">
    <name type="scientific">Pieris macdunnoughi</name>
    <dbReference type="NCBI Taxonomy" id="345717"/>
    <lineage>
        <taxon>Eukaryota</taxon>
        <taxon>Metazoa</taxon>
        <taxon>Ecdysozoa</taxon>
        <taxon>Arthropoda</taxon>
        <taxon>Hexapoda</taxon>
        <taxon>Insecta</taxon>
        <taxon>Pterygota</taxon>
        <taxon>Neoptera</taxon>
        <taxon>Endopterygota</taxon>
        <taxon>Lepidoptera</taxon>
        <taxon>Glossata</taxon>
        <taxon>Ditrysia</taxon>
        <taxon>Papilionoidea</taxon>
        <taxon>Pieridae</taxon>
        <taxon>Pierinae</taxon>
        <taxon>Pieris</taxon>
    </lineage>
</organism>
<name>A0A821SQ11_9NEOP</name>